<dbReference type="Pfam" id="PF03959">
    <property type="entry name" value="FSH1"/>
    <property type="match status" value="1"/>
</dbReference>
<comment type="similarity">
    <text evidence="1">Belongs to the LovG family.</text>
</comment>
<evidence type="ECO:0000256" key="3">
    <source>
        <dbReference type="ARBA" id="ARBA00022737"/>
    </source>
</evidence>
<dbReference type="PROSITE" id="PS51203">
    <property type="entry name" value="CS"/>
    <property type="match status" value="1"/>
</dbReference>
<evidence type="ECO:0000313" key="7">
    <source>
        <dbReference type="EMBL" id="KYM94758.1"/>
    </source>
</evidence>
<dbReference type="InterPro" id="IPR008978">
    <property type="entry name" value="HSP20-like_chaperone"/>
</dbReference>
<dbReference type="PANTHER" id="PTHR46983:SF3">
    <property type="entry name" value="CHPADIPLOID STATE MAINTENANCE PROTEIN CHPA"/>
    <property type="match status" value="1"/>
</dbReference>
<evidence type="ECO:0000313" key="8">
    <source>
        <dbReference type="Proteomes" id="UP000078542"/>
    </source>
</evidence>
<evidence type="ECO:0000259" key="6">
    <source>
        <dbReference type="PROSITE" id="PS51401"/>
    </source>
</evidence>
<dbReference type="SUPFAM" id="SSF53474">
    <property type="entry name" value="alpha/beta-Hydrolases"/>
    <property type="match status" value="1"/>
</dbReference>
<proteinExistence type="inferred from homology"/>
<feature type="domain" description="CHORD" evidence="6">
    <location>
        <begin position="10"/>
        <end position="69"/>
    </location>
</feature>
<reference evidence="7 8" key="1">
    <citation type="submission" date="2016-03" db="EMBL/GenBank/DDBJ databases">
        <title>Cyphomyrmex costatus WGS genome.</title>
        <authorList>
            <person name="Nygaard S."/>
            <person name="Hu H."/>
            <person name="Boomsma J."/>
            <person name="Zhang G."/>
        </authorList>
    </citation>
    <scope>NUCLEOTIDE SEQUENCE [LARGE SCALE GENOMIC DNA]</scope>
    <source>
        <strain evidence="7">MS0001</strain>
        <tissue evidence="7">Whole body</tissue>
    </source>
</reference>
<evidence type="ECO:0000256" key="4">
    <source>
        <dbReference type="ARBA" id="ARBA00022833"/>
    </source>
</evidence>
<dbReference type="Gene3D" id="4.10.1130.20">
    <property type="match status" value="2"/>
</dbReference>
<keyword evidence="8" id="KW-1185">Reference proteome</keyword>
<evidence type="ECO:0000256" key="2">
    <source>
        <dbReference type="ARBA" id="ARBA00022723"/>
    </source>
</evidence>
<gene>
    <name evidence="7" type="ORF">ALC62_14609</name>
</gene>
<dbReference type="Pfam" id="PF04969">
    <property type="entry name" value="CS"/>
    <property type="match status" value="1"/>
</dbReference>
<dbReference type="Proteomes" id="UP000078542">
    <property type="component" value="Unassembled WGS sequence"/>
</dbReference>
<organism evidence="7 8">
    <name type="scientific">Cyphomyrmex costatus</name>
    <dbReference type="NCBI Taxonomy" id="456900"/>
    <lineage>
        <taxon>Eukaryota</taxon>
        <taxon>Metazoa</taxon>
        <taxon>Ecdysozoa</taxon>
        <taxon>Arthropoda</taxon>
        <taxon>Hexapoda</taxon>
        <taxon>Insecta</taxon>
        <taxon>Pterygota</taxon>
        <taxon>Neoptera</taxon>
        <taxon>Endopterygota</taxon>
        <taxon>Hymenoptera</taxon>
        <taxon>Apocrita</taxon>
        <taxon>Aculeata</taxon>
        <taxon>Formicoidea</taxon>
        <taxon>Formicidae</taxon>
        <taxon>Myrmicinae</taxon>
        <taxon>Cyphomyrmex</taxon>
    </lineage>
</organism>
<dbReference type="PANTHER" id="PTHR46983">
    <property type="entry name" value="CYSTEINE AND HISTIDINE-RICH DOMAIN-CONTAINING PROTEIN 1"/>
    <property type="match status" value="1"/>
</dbReference>
<dbReference type="AlphaFoldDB" id="A0A151I8M9"/>
<dbReference type="Pfam" id="PF04968">
    <property type="entry name" value="CHORD"/>
    <property type="match status" value="2"/>
</dbReference>
<name>A0A151I8M9_9HYME</name>
<evidence type="ECO:0000256" key="1">
    <source>
        <dbReference type="ARBA" id="ARBA00005863"/>
    </source>
</evidence>
<dbReference type="InterPro" id="IPR007052">
    <property type="entry name" value="CS_dom"/>
</dbReference>
<dbReference type="InterPro" id="IPR029058">
    <property type="entry name" value="AB_hydrolase_fold"/>
</dbReference>
<sequence length="558" mass="62962">MSQEIDLLHCYHRGCGKKFDPNDNKDDNCLHHPGNPVFHDAYKGWSCCNKKCIDFTEFLNIKGCTKSKHSNVKPLEPEKLPVDKCKVDEVIRVVTGAVSNGAFLERPPFNSSQLILSPIISPALLEQIKGLTALEVDKSTDSIIQIGQTCKNNSCKGTYTGIVSDEEVCNYHPGVPIFHEGLKYWSCCKKKTTEFSLFLDQPGCMQGKHIWFSKSMGKKAQCRMDWHQTGAYVVVSIFAKKYLPSQSVIKLNPIHLTVDLFFIEENSRYYLDIELKGIVNVEQSSVHMLPTKVEIKLKKTEPGSWPKLDVSTEAKPRNSESNENITNLNSQIEAMDLTACSRMMLATKSKLRILALHGYMQSDVIFSAKLGSLRKGFKKEMEFTFIRAPHKVPSQKNKIGYGWWFNTEDHVFKATVPSNLCVGFDDSVALIEKVFSEQGPFDGILGFSQGAAFVSILCAMKKKKILRIEFNFVIVISGFKSLCAPHAKYYDEEIDIPSLHIYGENDQVIPTVMAEQISCLFSNKKEIQHEGGHYVPSKKDIYRDFVIEMLSKCKNSTS</sequence>
<dbReference type="SUPFAM" id="SSF49764">
    <property type="entry name" value="HSP20-like chaperones"/>
    <property type="match status" value="1"/>
</dbReference>
<dbReference type="InterPro" id="IPR039790">
    <property type="entry name" value="CHRD1"/>
</dbReference>
<dbReference type="FunFam" id="3.40.50.1820:FF:000073">
    <property type="entry name" value="esterase OVCA2 isoform X6"/>
    <property type="match status" value="1"/>
</dbReference>
<dbReference type="GO" id="GO:0046872">
    <property type="term" value="F:metal ion binding"/>
    <property type="evidence" value="ECO:0007669"/>
    <property type="project" value="UniProtKB-KW"/>
</dbReference>
<dbReference type="EMBL" id="KQ978346">
    <property type="protein sequence ID" value="KYM94758.1"/>
    <property type="molecule type" value="Genomic_DNA"/>
</dbReference>
<dbReference type="PROSITE" id="PS51401">
    <property type="entry name" value="CHORD"/>
    <property type="match status" value="2"/>
</dbReference>
<keyword evidence="4" id="KW-0862">Zinc</keyword>
<protein>
    <submittedName>
        <fullName evidence="7">Cysteine and histidine-rich domain-containing protein</fullName>
    </submittedName>
</protein>
<feature type="domain" description="CS" evidence="5">
    <location>
        <begin position="219"/>
        <end position="309"/>
    </location>
</feature>
<dbReference type="InterPro" id="IPR007051">
    <property type="entry name" value="CHORD_dom"/>
</dbReference>
<dbReference type="Gene3D" id="3.40.50.1820">
    <property type="entry name" value="alpha/beta hydrolase"/>
    <property type="match status" value="1"/>
</dbReference>
<dbReference type="Gene3D" id="2.60.40.790">
    <property type="match status" value="1"/>
</dbReference>
<keyword evidence="2" id="KW-0479">Metal-binding</keyword>
<dbReference type="CDD" id="cd06488">
    <property type="entry name" value="p23_melusin_like"/>
    <property type="match status" value="1"/>
</dbReference>
<accession>A0A151I8M9</accession>
<feature type="domain" description="CHORD" evidence="6">
    <location>
        <begin position="150"/>
        <end position="209"/>
    </location>
</feature>
<dbReference type="STRING" id="456900.A0A151I8M9"/>
<evidence type="ECO:0000259" key="5">
    <source>
        <dbReference type="PROSITE" id="PS51203"/>
    </source>
</evidence>
<keyword evidence="3" id="KW-0677">Repeat</keyword>
<dbReference type="InterPro" id="IPR005645">
    <property type="entry name" value="FSH-like_dom"/>
</dbReference>